<dbReference type="AlphaFoldDB" id="A0A564ZL36"/>
<organism evidence="1 2">
    <name type="scientific">Candidatus Methylomirabilis lanthanidiphila</name>
    <dbReference type="NCBI Taxonomy" id="2211376"/>
    <lineage>
        <taxon>Bacteria</taxon>
        <taxon>Candidatus Methylomirabilota</taxon>
        <taxon>Candidatus Methylomirabilia</taxon>
        <taxon>Candidatus Methylomirabilales</taxon>
        <taxon>Candidatus Methylomirabilaceae</taxon>
        <taxon>Candidatus Methylomirabilis</taxon>
    </lineage>
</organism>
<dbReference type="EC" id="3.4.-.-" evidence="1"/>
<evidence type="ECO:0000313" key="1">
    <source>
        <dbReference type="EMBL" id="VUZ85883.1"/>
    </source>
</evidence>
<dbReference type="Pfam" id="PF01136">
    <property type="entry name" value="Peptidase_U32"/>
    <property type="match status" value="1"/>
</dbReference>
<reference evidence="1 2" key="1">
    <citation type="submission" date="2019-07" db="EMBL/GenBank/DDBJ databases">
        <authorList>
            <person name="Cremers G."/>
        </authorList>
    </citation>
    <scope>NUCLEOTIDE SEQUENCE [LARGE SCALE GENOMIC DNA]</scope>
</reference>
<keyword evidence="2" id="KW-1185">Reference proteome</keyword>
<dbReference type="PANTHER" id="PTHR30217">
    <property type="entry name" value="PEPTIDASE U32 FAMILY"/>
    <property type="match status" value="1"/>
</dbReference>
<dbReference type="Proteomes" id="UP000334340">
    <property type="component" value="Unassembled WGS sequence"/>
</dbReference>
<evidence type="ECO:0000313" key="2">
    <source>
        <dbReference type="Proteomes" id="UP000334340"/>
    </source>
</evidence>
<dbReference type="GO" id="GO:0008233">
    <property type="term" value="F:peptidase activity"/>
    <property type="evidence" value="ECO:0007669"/>
    <property type="project" value="UniProtKB-KW"/>
</dbReference>
<dbReference type="EMBL" id="CABIKM010000036">
    <property type="protein sequence ID" value="VUZ85883.1"/>
    <property type="molecule type" value="Genomic_DNA"/>
</dbReference>
<keyword evidence="1" id="KW-0378">Hydrolase</keyword>
<dbReference type="InterPro" id="IPR001539">
    <property type="entry name" value="Peptidase_U32"/>
</dbReference>
<protein>
    <submittedName>
        <fullName evidence="1">Putative protease YhbU</fullName>
        <ecNumber evidence="1">3.4.-.-</ecNumber>
    </submittedName>
</protein>
<keyword evidence="1" id="KW-0645">Protease</keyword>
<name>A0A564ZL36_9BACT</name>
<dbReference type="PANTHER" id="PTHR30217:SF3">
    <property type="entry name" value="UBIQUINONE BIOSYNTHESIS PROTEIN UBIU"/>
    <property type="match status" value="1"/>
</dbReference>
<gene>
    <name evidence="1" type="primary">yhbU_3</name>
    <name evidence="1" type="ORF">MELA_02270</name>
</gene>
<dbReference type="GO" id="GO:0006508">
    <property type="term" value="P:proteolysis"/>
    <property type="evidence" value="ECO:0007669"/>
    <property type="project" value="UniProtKB-KW"/>
</dbReference>
<sequence length="318" mass="35620">MAKLMAPGGTRRMAFSVLEAGADTVYVGVRGWSRRGSDTELTDGEVQDLCKAARAQGKHVRVVLNTMPSSAEVPLLLKKVDMYAGWGVTGFMISDIGSMVQVRSHFPDITIHVSVGAGLSNALEVKFYHELGASVVILPYRMGIEDVRAIKRSLDVGLEVFLFRTENLDGIVCPGKCTMSSYFSSNRWIDNEGKDYFYGSANRGGDCLRVCQVGWEATADDRDIDGKFGLKGNPRLWLQELSDYIQAGVDYFKVPGRDRSDELVRDIVCFYRKVVDDLQAFPADEVTAHYVPELQELKKRWASERRQRDDRLVTRAKE</sequence>
<proteinExistence type="predicted"/>
<dbReference type="InterPro" id="IPR051454">
    <property type="entry name" value="RNA/ubiquinone_mod_enzymes"/>
</dbReference>
<accession>A0A564ZL36</accession>